<feature type="domain" description="STAS" evidence="2">
    <location>
        <begin position="1"/>
        <end position="100"/>
    </location>
</feature>
<evidence type="ECO:0000256" key="1">
    <source>
        <dbReference type="SAM" id="MobiDB-lite"/>
    </source>
</evidence>
<protein>
    <submittedName>
        <fullName evidence="3">Sulfate permease</fullName>
    </submittedName>
</protein>
<dbReference type="AlphaFoldDB" id="X8JWI7"/>
<evidence type="ECO:0000259" key="2">
    <source>
        <dbReference type="PROSITE" id="PS50801"/>
    </source>
</evidence>
<proteinExistence type="predicted"/>
<gene>
    <name evidence="3" type="ORF">RSOL_510400</name>
</gene>
<reference evidence="4" key="1">
    <citation type="journal article" date="2014" name="Genome Announc.">
        <title>Draft genome sequence of the plant-pathogenic soil fungus Rhizoctonia solani anastomosis group 3 strain Rhs1AP.</title>
        <authorList>
            <person name="Cubeta M.A."/>
            <person name="Thomas E."/>
            <person name="Dean R.A."/>
            <person name="Jabaji S."/>
            <person name="Neate S.M."/>
            <person name="Tavantzis S."/>
            <person name="Toda T."/>
            <person name="Vilgalys R."/>
            <person name="Bharathan N."/>
            <person name="Fedorova-Abrams N."/>
            <person name="Pakala S.B."/>
            <person name="Pakala S.M."/>
            <person name="Zafar N."/>
            <person name="Joardar V."/>
            <person name="Losada L."/>
            <person name="Nierman W.C."/>
        </authorList>
    </citation>
    <scope>NUCLEOTIDE SEQUENCE [LARGE SCALE GENOMIC DNA]</scope>
    <source>
        <strain evidence="4">AG-3</strain>
    </source>
</reference>
<dbReference type="PROSITE" id="PS50801">
    <property type="entry name" value="STAS"/>
    <property type="match status" value="1"/>
</dbReference>
<feature type="non-terminal residue" evidence="3">
    <location>
        <position position="1"/>
    </location>
</feature>
<feature type="region of interest" description="Disordered" evidence="1">
    <location>
        <begin position="1"/>
        <end position="29"/>
    </location>
</feature>
<dbReference type="CDD" id="cd07042">
    <property type="entry name" value="STAS_SulP_like_sulfate_transporter"/>
    <property type="match status" value="1"/>
</dbReference>
<comment type="caution">
    <text evidence="3">The sequence shown here is derived from an EMBL/GenBank/DDBJ whole genome shotgun (WGS) entry which is preliminary data.</text>
</comment>
<organism evidence="3 4">
    <name type="scientific">Rhizoctonia solani AG-3 Rhs1AP</name>
    <dbReference type="NCBI Taxonomy" id="1086054"/>
    <lineage>
        <taxon>Eukaryota</taxon>
        <taxon>Fungi</taxon>
        <taxon>Dikarya</taxon>
        <taxon>Basidiomycota</taxon>
        <taxon>Agaricomycotina</taxon>
        <taxon>Agaricomycetes</taxon>
        <taxon>Cantharellales</taxon>
        <taxon>Ceratobasidiaceae</taxon>
        <taxon>Rhizoctonia</taxon>
    </lineage>
</organism>
<dbReference type="EMBL" id="JATN01000285">
    <property type="protein sequence ID" value="EUC67383.1"/>
    <property type="molecule type" value="Genomic_DNA"/>
</dbReference>
<dbReference type="Pfam" id="PF01740">
    <property type="entry name" value="STAS"/>
    <property type="match status" value="1"/>
</dbReference>
<dbReference type="Proteomes" id="UP000030108">
    <property type="component" value="Unassembled WGS sequence"/>
</dbReference>
<evidence type="ECO:0000313" key="4">
    <source>
        <dbReference type="Proteomes" id="UP000030108"/>
    </source>
</evidence>
<dbReference type="Gene3D" id="3.30.750.24">
    <property type="entry name" value="STAS domain"/>
    <property type="match status" value="1"/>
</dbReference>
<accession>X8JWI7</accession>
<sequence>KEHTKRGKDMTNVPLSQRPWNDPGPRRGAHVDVAAADTSKPILRAVVLDFSAVAHIDTTGVQNLMDTRKELERWADRPVEFHFASILSPWIRRALVAGGFGMEEHGRVIPHEIAPVVPPPQGEYTGPNEEYAITTTISKTPGGDYRDLEDLKSTSSSVTEFEAAIVSRSTPYFHLDLNSAVRAAELSG</sequence>
<dbReference type="InterPro" id="IPR002645">
    <property type="entry name" value="STAS_dom"/>
</dbReference>
<feature type="non-terminal residue" evidence="3">
    <location>
        <position position="188"/>
    </location>
</feature>
<dbReference type="SUPFAM" id="SSF52091">
    <property type="entry name" value="SpoIIaa-like"/>
    <property type="match status" value="1"/>
</dbReference>
<dbReference type="InterPro" id="IPR036513">
    <property type="entry name" value="STAS_dom_sf"/>
</dbReference>
<dbReference type="OrthoDB" id="288203at2759"/>
<name>X8JWI7_9AGAM</name>
<evidence type="ECO:0000313" key="3">
    <source>
        <dbReference type="EMBL" id="EUC67383.1"/>
    </source>
</evidence>